<feature type="domain" description="Carrier" evidence="14">
    <location>
        <begin position="54"/>
        <end position="128"/>
    </location>
</feature>
<gene>
    <name evidence="17" type="ORF">KDW_41030</name>
</gene>
<feature type="compositionally biased region" description="Basic and acidic residues" evidence="13">
    <location>
        <begin position="714"/>
        <end position="723"/>
    </location>
</feature>
<dbReference type="Pfam" id="PF08659">
    <property type="entry name" value="KR"/>
    <property type="match status" value="1"/>
</dbReference>
<dbReference type="CDD" id="cd08953">
    <property type="entry name" value="KR_2_SDR_x"/>
    <property type="match status" value="1"/>
</dbReference>
<organism evidence="17 18">
    <name type="scientific">Dictyobacter vulcani</name>
    <dbReference type="NCBI Taxonomy" id="2607529"/>
    <lineage>
        <taxon>Bacteria</taxon>
        <taxon>Bacillati</taxon>
        <taxon>Chloroflexota</taxon>
        <taxon>Ktedonobacteria</taxon>
        <taxon>Ktedonobacterales</taxon>
        <taxon>Dictyobacteraceae</taxon>
        <taxon>Dictyobacter</taxon>
    </lineage>
</organism>
<proteinExistence type="predicted"/>
<dbReference type="GO" id="GO:0005886">
    <property type="term" value="C:plasma membrane"/>
    <property type="evidence" value="ECO:0007669"/>
    <property type="project" value="TreeGrafter"/>
</dbReference>
<evidence type="ECO:0000256" key="9">
    <source>
        <dbReference type="ARBA" id="ARBA00022857"/>
    </source>
</evidence>
<comment type="subcellular location">
    <subcellularLocation>
        <location evidence="2">Cytoplasm</location>
    </subcellularLocation>
</comment>
<feature type="region of interest" description="Disordered" evidence="13">
    <location>
        <begin position="705"/>
        <end position="724"/>
    </location>
</feature>
<evidence type="ECO:0008006" key="19">
    <source>
        <dbReference type="Google" id="ProtNLM"/>
    </source>
</evidence>
<dbReference type="Gene3D" id="3.40.47.10">
    <property type="match status" value="2"/>
</dbReference>
<dbReference type="Gene3D" id="3.10.129.110">
    <property type="entry name" value="Polyketide synthase dehydratase"/>
    <property type="match status" value="1"/>
</dbReference>
<feature type="active site" description="Proton acceptor; for dehydratase activity" evidence="11">
    <location>
        <position position="829"/>
    </location>
</feature>
<feature type="coiled-coil region" evidence="12">
    <location>
        <begin position="670"/>
        <end position="697"/>
    </location>
</feature>
<dbReference type="Gene3D" id="3.40.50.720">
    <property type="entry name" value="NAD(P)-binding Rossmann-like Domain"/>
    <property type="match status" value="1"/>
</dbReference>
<keyword evidence="18" id="KW-1185">Reference proteome</keyword>
<name>A0A5J4KU00_9CHLR</name>
<dbReference type="SMART" id="SM01294">
    <property type="entry name" value="PKS_PP_betabranch"/>
    <property type="match status" value="1"/>
</dbReference>
<dbReference type="GO" id="GO:0006633">
    <property type="term" value="P:fatty acid biosynthetic process"/>
    <property type="evidence" value="ECO:0007669"/>
    <property type="project" value="TreeGrafter"/>
</dbReference>
<dbReference type="PANTHER" id="PTHR43775:SF37">
    <property type="entry name" value="SI:DKEY-61P9.11"/>
    <property type="match status" value="1"/>
</dbReference>
<dbReference type="Pfam" id="PF00109">
    <property type="entry name" value="ketoacyl-synt"/>
    <property type="match status" value="2"/>
</dbReference>
<dbReference type="Pfam" id="PF21089">
    <property type="entry name" value="PKS_DH_N"/>
    <property type="match status" value="1"/>
</dbReference>
<keyword evidence="4" id="KW-0596">Phosphopantetheine</keyword>
<dbReference type="EMBL" id="BKZW01000002">
    <property type="protein sequence ID" value="GER89941.1"/>
    <property type="molecule type" value="Genomic_DNA"/>
</dbReference>
<evidence type="ECO:0000256" key="7">
    <source>
        <dbReference type="ARBA" id="ARBA00022679"/>
    </source>
</evidence>
<evidence type="ECO:0000256" key="10">
    <source>
        <dbReference type="ARBA" id="ARBA00023268"/>
    </source>
</evidence>
<protein>
    <recommendedName>
        <fullName evidence="19">Polyketide synthase</fullName>
    </recommendedName>
</protein>
<keyword evidence="8" id="KW-0677">Repeat</keyword>
<dbReference type="FunFam" id="3.40.47.10:FF:000019">
    <property type="entry name" value="Polyketide synthase type I"/>
    <property type="match status" value="2"/>
</dbReference>
<dbReference type="PANTHER" id="PTHR43775">
    <property type="entry name" value="FATTY ACID SYNTHASE"/>
    <property type="match status" value="1"/>
</dbReference>
<dbReference type="Proteomes" id="UP000326912">
    <property type="component" value="Unassembled WGS sequence"/>
</dbReference>
<dbReference type="InterPro" id="IPR014030">
    <property type="entry name" value="Ketoacyl_synth_N"/>
</dbReference>
<dbReference type="Gene3D" id="1.10.1240.100">
    <property type="match status" value="2"/>
</dbReference>
<dbReference type="Pfam" id="PF00550">
    <property type="entry name" value="PP-binding"/>
    <property type="match status" value="2"/>
</dbReference>
<keyword evidence="5" id="KW-0963">Cytoplasm</keyword>
<evidence type="ECO:0000256" key="5">
    <source>
        <dbReference type="ARBA" id="ARBA00022490"/>
    </source>
</evidence>
<dbReference type="InterPro" id="IPR049552">
    <property type="entry name" value="PKS_DH_N"/>
</dbReference>
<dbReference type="PROSITE" id="PS52004">
    <property type="entry name" value="KS3_2"/>
    <property type="match status" value="2"/>
</dbReference>
<dbReference type="InterPro" id="IPR014031">
    <property type="entry name" value="Ketoacyl_synth_C"/>
</dbReference>
<feature type="domain" description="Ketosynthase family 3 (KS3)" evidence="15">
    <location>
        <begin position="1685"/>
        <end position="2124"/>
    </location>
</feature>
<dbReference type="InterPro" id="IPR013968">
    <property type="entry name" value="PKS_KR"/>
</dbReference>
<feature type="domain" description="Ketosynthase family 3 (KS3)" evidence="15">
    <location>
        <begin position="176"/>
        <end position="614"/>
    </location>
</feature>
<keyword evidence="6" id="KW-0597">Phosphoprotein</keyword>
<dbReference type="PROSITE" id="PS50075">
    <property type="entry name" value="CARRIER"/>
    <property type="match status" value="2"/>
</dbReference>
<dbReference type="SMART" id="SM00823">
    <property type="entry name" value="PKS_PP"/>
    <property type="match status" value="2"/>
</dbReference>
<dbReference type="Pfam" id="PF02801">
    <property type="entry name" value="Ketoacyl-synt_C"/>
    <property type="match status" value="2"/>
</dbReference>
<dbReference type="Pfam" id="PF14765">
    <property type="entry name" value="PS-DH"/>
    <property type="match status" value="1"/>
</dbReference>
<dbReference type="InterPro" id="IPR042104">
    <property type="entry name" value="PKS_dehydratase_sf"/>
</dbReference>
<evidence type="ECO:0000259" key="16">
    <source>
        <dbReference type="PROSITE" id="PS52019"/>
    </source>
</evidence>
<dbReference type="InterPro" id="IPR009081">
    <property type="entry name" value="PP-bd_ACP"/>
</dbReference>
<comment type="caution">
    <text evidence="17">The sequence shown here is derived from an EMBL/GenBank/DDBJ whole genome shotgun (WGS) entry which is preliminary data.</text>
</comment>
<keyword evidence="12" id="KW-0175">Coiled coil</keyword>
<reference evidence="17 18" key="1">
    <citation type="submission" date="2019-10" db="EMBL/GenBank/DDBJ databases">
        <title>Dictyobacter vulcani sp. nov., within the class Ktedonobacteria, isolated from soil of volcanic Mt. Zao.</title>
        <authorList>
            <person name="Zheng Y."/>
            <person name="Wang C.M."/>
            <person name="Sakai Y."/>
            <person name="Abe K."/>
            <person name="Yokota A."/>
            <person name="Yabe S."/>
        </authorList>
    </citation>
    <scope>NUCLEOTIDE SEQUENCE [LARGE SCALE GENOMIC DNA]</scope>
    <source>
        <strain evidence="17 18">W12</strain>
    </source>
</reference>
<dbReference type="SUPFAM" id="SSF53901">
    <property type="entry name" value="Thiolase-like"/>
    <property type="match status" value="2"/>
</dbReference>
<feature type="domain" description="PKS/mFAS DH" evidence="16">
    <location>
        <begin position="800"/>
        <end position="1090"/>
    </location>
</feature>
<dbReference type="GO" id="GO:0071770">
    <property type="term" value="P:DIM/DIP cell wall layer assembly"/>
    <property type="evidence" value="ECO:0007669"/>
    <property type="project" value="TreeGrafter"/>
</dbReference>
<dbReference type="Gene3D" id="1.10.1200.10">
    <property type="entry name" value="ACP-like"/>
    <property type="match status" value="2"/>
</dbReference>
<feature type="active site" description="Proton donor; for dehydratase activity" evidence="11">
    <location>
        <position position="1000"/>
    </location>
</feature>
<evidence type="ECO:0000256" key="3">
    <source>
        <dbReference type="ARBA" id="ARBA00004792"/>
    </source>
</evidence>
<dbReference type="InterPro" id="IPR020806">
    <property type="entry name" value="PKS_PP-bd"/>
</dbReference>
<dbReference type="InterPro" id="IPR049551">
    <property type="entry name" value="PKS_DH_C"/>
</dbReference>
<comment type="cofactor">
    <cofactor evidence="1">
        <name>pantetheine 4'-phosphate</name>
        <dbReference type="ChEBI" id="CHEBI:47942"/>
    </cofactor>
</comment>
<dbReference type="SUPFAM" id="SSF47336">
    <property type="entry name" value="ACP-like"/>
    <property type="match status" value="2"/>
</dbReference>
<evidence type="ECO:0000256" key="8">
    <source>
        <dbReference type="ARBA" id="ARBA00022737"/>
    </source>
</evidence>
<dbReference type="InterPro" id="IPR020807">
    <property type="entry name" value="PKS_DH"/>
</dbReference>
<dbReference type="SMART" id="SM00822">
    <property type="entry name" value="PKS_KR"/>
    <property type="match status" value="1"/>
</dbReference>
<dbReference type="InterPro" id="IPR036291">
    <property type="entry name" value="NAD(P)-bd_dom_sf"/>
</dbReference>
<evidence type="ECO:0000256" key="12">
    <source>
        <dbReference type="SAM" id="Coils"/>
    </source>
</evidence>
<evidence type="ECO:0000256" key="4">
    <source>
        <dbReference type="ARBA" id="ARBA00022450"/>
    </source>
</evidence>
<dbReference type="Pfam" id="PF22336">
    <property type="entry name" value="RhiE-like_linker"/>
    <property type="match status" value="2"/>
</dbReference>
<accession>A0A5J4KU00</accession>
<dbReference type="InterPro" id="IPR020841">
    <property type="entry name" value="PKS_Beta-ketoAc_synthase_dom"/>
</dbReference>
<sequence>MTTLGHKVAELKNFASKLVRGAELIDPTRAATPTIAPEALPTVAPAMDRASAYDEVEDFLRQALAHRLNVPKEQIETDIGYYQMGLDSRRLLEVVQAIETRIGVSLSPILLFEYTTIAELATFLAEHYAAAFSPTALSGQPQDQAPSRASSVAGAPAILAETRHEPSAGGSRAGEGDDIAIIGMAGRYPQAATIQAFWRNLTEGKDCISEIPASRWDWRQFEGITSPSGKNLSRWGGFIDDPDCFDPQFFRISPREAESMDPQERLFLQTCWETIEDAGYTPNSLVAPEGRHQRHAVGVFVGVMHKDYTLLGADAAAQGHLIPLSLNYAQIANRVSYHCNFHGPSMAIDTVCSSSLTAVHLALESIRRGECGVALAGGVNLSLHPHKYVTYGIWDMHSSDGYCHTFGQGGDGYVSAEGIGAVLLKPLQQAELDGDRIYAVIKGSAINHVGMVSGISVPSPVAQADAIEQCLTKTGIHPRTISYVEAHGTGTSLGDPIEIQGLVKAFQHSTQEQQFCAIGSVKSNIGHAESAAGISGLTKVALQLYHRTLVPSLHAEQLNPHLNLSQSPFYVQGVTEAWPQPVLLEDGVEVRYPRRAGLSSLGATGSNAHLILEEYSSRARPAMTAVPMPVIVPLSARTTERLQVAVKNLAAVLQEELSMVDLAYTLQVGREAMEERVVFVVNSIEELQARLAAFEAEQEDGEGYWRGHVKSSKKGSEASRGSREAQAAVRAWREKGDCTQLAQAWAHGTVIDWNDLYGDIRPQRLSLPTYPFARERYWVPESAAGPHIQRAKSVVTEVIHPLLHQNVSDITGLRFSSTFTGQEFFLTDHIIAGQHVLPGVASLEMVRAAIENAVVKRLQVSVRLKNTVWVRPFVVADQKAQLYIRLSPEDNGEIAYEMYSETEGRAEEAIIYVQGSAELCALADAATLNIQALQTSCHQHVFSPAQCYDVYEKLGITYGVAHRGIEKVYAGNDQVLARLSLPVTISHTQDHYVLHPSMLDSALQASIGLELGVKDSILAESQPMLPFALQDIEILGPCTPSMWVYIRYSEGSTPEDQLRKLDFDLCDEQGHICVKMRGFSSRAMDSGRDLTGSSAVIGTLLLEPIWNEKIATRISKQNDDRASEVIICALDEIAIDKLATTMKCLTLQSTGATIDERFSGYAVQAFEEIQRIFQTRSRGNILVQIVVPSQKEPQLLSGLSALLKTAQLENPNLIGQLIEVQPDSTVTEIRDRLQENRLYPEDKHIRYWDNKRYVAEWKEFDLVPAQASMPWKDNGIYLISGGAGGLGLLFAREIAHKVRNAIVILTGRSPLDTIKQDQLQKLAMSGARVSYRQTDMTQKEAVYDLIKDIQQEYGVLNGIIHSAGIIKDNFILKKNRAEVQAVLAPKVVGLVNLDEASKDILLDFFLLFSSGAGTVGSAGQADYAMANAFMNAYSEQRNSQVQLNQRHGRTLSISWPLWKDGGMHVDAETEKMLTRDTGMIPMTLASGMRALYQGWSSGKTQVMVVEGIVTQIRAFLRQMTTHPSTQSDGWRAAQLPSGEVLQKPAENELQERAENYFKNLLSSTIKLPAERIEADAPMENYGIDSIMIMHLNNQLEKVFGSLSKTLFFEYQDIRALTAYFLEAHSAKLTEVLGIQEEVAATTRGEASATTAHEIEPLELVANSRKHFRPGALPAQVLEVPKERLDAGIAIIGVAGRYPQAENILEFWKNLRDGKDSIIEIPAERWDHSLYFDEEKSKPGKTYSKWGGFIADVDKFDPHFFHISPREAKLMDPQERLFLQCVYETLEDAGYTRDNITLQKGFDLGGNVGVYVGVMYEEYQLYGAQEQALGRALALAGNPSSIANRVSYFFNFHGPSMALDTMCSSSLTAIHLACQSLRNGECEVAIAGGVNVSIHPNKYLMLGQGNFVSSKGRCESFGQGGDGYVPGEGVGALLLKPLSKAIEAGDQIYGIIKGTAINHGGKTNGYSVPNPNAQADVVKRALKAAKVHPREVSYIEAHGTGTSLGDPIEITGLSKAFAEDTHDKQYCAIGSAKSNIGHCESAAGIAGITKVLLQLKYGQLAPSLHSSVLNPHIDFVNTPFKVQQERGEWKRPLVEIDGEMRERPRIAGISSFGAGGGNAHIVIEEYRSNAEIENDVRQFSPTRNEPVLIVLSARNAEQLQKRAEQLLVALHEGKYVEKDLSRIAYTLQVGREAMEERLALLVESLAGLEEKLKAFIAGKESIENLYRGQIKQYKDILAAFLADEDMGQTIDVWIRKRKYTRLADLWVKGLHIDWTRLYGEARPRRLSLPAYPFARDAIG</sequence>
<dbReference type="InterPro" id="IPR016039">
    <property type="entry name" value="Thiolase-like"/>
</dbReference>
<feature type="region of interest" description="N-terminal hotdog fold" evidence="11">
    <location>
        <begin position="800"/>
        <end position="924"/>
    </location>
</feature>
<keyword evidence="10" id="KW-0511">Multifunctional enzyme</keyword>
<dbReference type="InterPro" id="IPR054514">
    <property type="entry name" value="RhiE-like_linker"/>
</dbReference>
<evidence type="ECO:0000256" key="2">
    <source>
        <dbReference type="ARBA" id="ARBA00004496"/>
    </source>
</evidence>
<feature type="region of interest" description="C-terminal hotdog fold" evidence="11">
    <location>
        <begin position="938"/>
        <end position="1090"/>
    </location>
</feature>
<dbReference type="InterPro" id="IPR036736">
    <property type="entry name" value="ACP-like_sf"/>
</dbReference>
<evidence type="ECO:0000313" key="18">
    <source>
        <dbReference type="Proteomes" id="UP000326912"/>
    </source>
</evidence>
<evidence type="ECO:0000259" key="14">
    <source>
        <dbReference type="PROSITE" id="PS50075"/>
    </source>
</evidence>
<keyword evidence="7" id="KW-0808">Transferase</keyword>
<evidence type="ECO:0000313" key="17">
    <source>
        <dbReference type="EMBL" id="GER89941.1"/>
    </source>
</evidence>
<dbReference type="SUPFAM" id="SSF51735">
    <property type="entry name" value="NAD(P)-binding Rossmann-fold domains"/>
    <property type="match status" value="1"/>
</dbReference>
<dbReference type="GO" id="GO:0005737">
    <property type="term" value="C:cytoplasm"/>
    <property type="evidence" value="ECO:0007669"/>
    <property type="project" value="UniProtKB-SubCell"/>
</dbReference>
<dbReference type="InterPro" id="IPR057326">
    <property type="entry name" value="KR_dom"/>
</dbReference>
<dbReference type="SMART" id="SM00825">
    <property type="entry name" value="PKS_KS"/>
    <property type="match status" value="2"/>
</dbReference>
<dbReference type="CDD" id="cd00833">
    <property type="entry name" value="PKS"/>
    <property type="match status" value="2"/>
</dbReference>
<dbReference type="SMART" id="SM00826">
    <property type="entry name" value="PKS_DH"/>
    <property type="match status" value="1"/>
</dbReference>
<feature type="domain" description="Carrier" evidence="14">
    <location>
        <begin position="1551"/>
        <end position="1624"/>
    </location>
</feature>
<evidence type="ECO:0000256" key="1">
    <source>
        <dbReference type="ARBA" id="ARBA00001957"/>
    </source>
</evidence>
<dbReference type="GO" id="GO:0004312">
    <property type="term" value="F:fatty acid synthase activity"/>
    <property type="evidence" value="ECO:0007669"/>
    <property type="project" value="TreeGrafter"/>
</dbReference>
<evidence type="ECO:0000256" key="13">
    <source>
        <dbReference type="SAM" id="MobiDB-lite"/>
    </source>
</evidence>
<dbReference type="GO" id="GO:0031177">
    <property type="term" value="F:phosphopantetheine binding"/>
    <property type="evidence" value="ECO:0007669"/>
    <property type="project" value="InterPro"/>
</dbReference>
<evidence type="ECO:0000259" key="15">
    <source>
        <dbReference type="PROSITE" id="PS52004"/>
    </source>
</evidence>
<dbReference type="FunFam" id="1.10.1200.10:FF:000019">
    <property type="entry name" value="Phenolpthiocerol synthesis type-I polyketide synthase PPSA"/>
    <property type="match status" value="1"/>
</dbReference>
<dbReference type="InterPro" id="IPR050091">
    <property type="entry name" value="PKS_NRPS_Biosynth_Enz"/>
</dbReference>
<comment type="pathway">
    <text evidence="3">Antibiotic biosynthesis.</text>
</comment>
<dbReference type="InterPro" id="IPR049900">
    <property type="entry name" value="PKS_mFAS_DH"/>
</dbReference>
<evidence type="ECO:0000256" key="11">
    <source>
        <dbReference type="PROSITE-ProRule" id="PRU01363"/>
    </source>
</evidence>
<dbReference type="PROSITE" id="PS52019">
    <property type="entry name" value="PKS_MFAS_DH"/>
    <property type="match status" value="1"/>
</dbReference>
<keyword evidence="9" id="KW-0521">NADP</keyword>
<evidence type="ECO:0000256" key="6">
    <source>
        <dbReference type="ARBA" id="ARBA00022553"/>
    </source>
</evidence>